<keyword evidence="3" id="KW-0206">Cytoskeleton</keyword>
<evidence type="ECO:0000313" key="7">
    <source>
        <dbReference type="Proteomes" id="UP000195570"/>
    </source>
</evidence>
<dbReference type="SMART" id="SM00368">
    <property type="entry name" value="LRR_RI"/>
    <property type="match status" value="9"/>
</dbReference>
<dbReference type="InterPro" id="IPR032675">
    <property type="entry name" value="LRR_dom_sf"/>
</dbReference>
<dbReference type="PANTHER" id="PTHR24107:SF23">
    <property type="entry name" value="FLAGELLAR MEMBER 5"/>
    <property type="match status" value="1"/>
</dbReference>
<dbReference type="VEuPathDB" id="TriTrypDB:TEOVI_000795300"/>
<feature type="compositionally biased region" description="Acidic residues" evidence="5">
    <location>
        <begin position="397"/>
        <end position="439"/>
    </location>
</feature>
<feature type="region of interest" description="Disordered" evidence="5">
    <location>
        <begin position="352"/>
        <end position="450"/>
    </location>
</feature>
<comment type="subcellular location">
    <subcellularLocation>
        <location evidence="1">Cytoplasm</location>
        <location evidence="1">Cytoskeleton</location>
    </subcellularLocation>
</comment>
<evidence type="ECO:0000256" key="1">
    <source>
        <dbReference type="ARBA" id="ARBA00004245"/>
    </source>
</evidence>
<feature type="compositionally biased region" description="Acidic residues" evidence="5">
    <location>
        <begin position="354"/>
        <end position="380"/>
    </location>
</feature>
<feature type="coiled-coil region" evidence="4">
    <location>
        <begin position="534"/>
        <end position="565"/>
    </location>
</feature>
<sequence length="1103" mass="121565">MSRSWCTFSSADDAVQFDSLHLGSCAAESGVAAAPPRVNSAKVKGDIAAQHGIAAKALEAEVAREVECSILRFNASIVCSRSNLAWWPCSSCSAARVFSNGTQPLVANVEDEVRCTTPRGQPLVGYHTSHIWNAFPSPEALSNVQLPSDQIVDFLNHIVRTEAQSKDYRTSDNMRHVTLMLAPAKTVAIHDIFTVICANHRMLGHLRSLTVSGEFVEGSSIDDFQNFFHGAKELEVLGLPNTKFGRVAESLLPMLKDTMIRVLDLEGNDLGLTKDDSDALAQLVEFIKFNKFVVDLNLNNNNINGITAQQLLEALVKSDTRLYPQDVQDGEEDAVVDEEDDGVGLESVSFFIGQDEEEDEGDDFEDDEEVEDPVEEEGTDQDGTQEGGSPLMKDGSDNENDDEEDEEDEGNEEQQEDAADGDAEEEGEEEEEEEEDEEGEGKPKPLPPHLERKFNRLFRRLYKEERELRRGCANQYVREASLLMEEHAIIREELAEEKRVEIDKYCRRRSGWSHIQVLRLRGNPIGNKGAVALASALRHELQLEEEEEERIQKDLSNDADRLLNKLTVDYKRTLVEESRERDRMQSEYLLWLQTFKAWITGNSRASADFLAIDETATFGAASDYGGEFDEDQHGGDEEQEQVVHEDDQHIPSPDGEGDVNNIEEEISALLDVLGKWSIPVTSQKRCVPFLRVLDLGSCQIGSHGMKHIGNVLAENKTVECLLLRRNVFGRKRAAKVVEDVASDGDEAVAPSVVDVPSGVTPGCSSLFAALRRNNTLKVLDLAYNDMYPETIRALAESLCTNKTITSLSLEGNRIGFVELSHEAGTEVLGEGLPDSSECPDVNQEGSKSSCFFELLSAVAAGNITTLLLGFNDLSQCWGDDEVEALGRLCSRLDILHLNGNELGPEHILKWSGASPEGNFVLRELQLSRNNLGGAEGGGALGCLLSRCKGTLERLSLDQIPLGAVGVSAAFKFLKPSGLRFLSIKNAEVADAKAFPDEVLASLQELIVSDNPFTAGELLNFAELLRSNATRLELLSLWSRKLEMESHLPVLAEVIRQIKSLLFVDLGVLLRFDGAVDAEDALGQLEATLTARRMEHLTQVVATV</sequence>
<keyword evidence="4" id="KW-0175">Coiled coil</keyword>
<feature type="region of interest" description="Disordered" evidence="5">
    <location>
        <begin position="622"/>
        <end position="657"/>
    </location>
</feature>
<keyword evidence="2" id="KW-0963">Cytoplasm</keyword>
<dbReference type="Gene3D" id="3.80.10.10">
    <property type="entry name" value="Ribonuclease Inhibitor"/>
    <property type="match status" value="4"/>
</dbReference>
<protein>
    <submittedName>
        <fullName evidence="6">Leucine-rich repeat protein (LRRP), putative</fullName>
    </submittedName>
</protein>
<evidence type="ECO:0000256" key="4">
    <source>
        <dbReference type="SAM" id="Coils"/>
    </source>
</evidence>
<dbReference type="SUPFAM" id="SSF52047">
    <property type="entry name" value="RNI-like"/>
    <property type="match status" value="2"/>
</dbReference>
<name>A0A1G4I880_TRYEQ</name>
<gene>
    <name evidence="6" type="ORF">TEOVI_000795300</name>
</gene>
<proteinExistence type="predicted"/>
<keyword evidence="7" id="KW-1185">Reference proteome</keyword>
<feature type="compositionally biased region" description="Basic and acidic residues" evidence="5">
    <location>
        <begin position="631"/>
        <end position="649"/>
    </location>
</feature>
<dbReference type="PANTHER" id="PTHR24107">
    <property type="entry name" value="YNEIN REGULATORY COMPLEX SUBUNIT 5"/>
    <property type="match status" value="1"/>
</dbReference>
<accession>A0A1G4I880</accession>
<dbReference type="GO" id="GO:0005856">
    <property type="term" value="C:cytoskeleton"/>
    <property type="evidence" value="ECO:0007669"/>
    <property type="project" value="UniProtKB-SubCell"/>
</dbReference>
<dbReference type="RefSeq" id="XP_067079428.1">
    <property type="nucleotide sequence ID" value="XM_067223327.1"/>
</dbReference>
<evidence type="ECO:0000256" key="2">
    <source>
        <dbReference type="ARBA" id="ARBA00022490"/>
    </source>
</evidence>
<dbReference type="EMBL" id="CZPT02000935">
    <property type="protein sequence ID" value="SCU68232.1"/>
    <property type="molecule type" value="Genomic_DNA"/>
</dbReference>
<evidence type="ECO:0000256" key="3">
    <source>
        <dbReference type="ARBA" id="ARBA00023212"/>
    </source>
</evidence>
<dbReference type="InterPro" id="IPR052410">
    <property type="entry name" value="DRC5"/>
</dbReference>
<comment type="caution">
    <text evidence="6">The sequence shown here is derived from an EMBL/GenBank/DDBJ whole genome shotgun (WGS) entry which is preliminary data.</text>
</comment>
<evidence type="ECO:0000256" key="5">
    <source>
        <dbReference type="SAM" id="MobiDB-lite"/>
    </source>
</evidence>
<reference evidence="6" key="1">
    <citation type="submission" date="2016-09" db="EMBL/GenBank/DDBJ databases">
        <authorList>
            <person name="Hebert L."/>
            <person name="Moumen B."/>
        </authorList>
    </citation>
    <scope>NUCLEOTIDE SEQUENCE [LARGE SCALE GENOMIC DNA]</scope>
    <source>
        <strain evidence="6">OVI</strain>
    </source>
</reference>
<dbReference type="Pfam" id="PF13516">
    <property type="entry name" value="LRR_6"/>
    <property type="match status" value="3"/>
</dbReference>
<dbReference type="Proteomes" id="UP000195570">
    <property type="component" value="Unassembled WGS sequence"/>
</dbReference>
<evidence type="ECO:0000313" key="6">
    <source>
        <dbReference type="EMBL" id="SCU68232.1"/>
    </source>
</evidence>
<organism evidence="6 7">
    <name type="scientific">Trypanosoma equiperdum</name>
    <dbReference type="NCBI Taxonomy" id="5694"/>
    <lineage>
        <taxon>Eukaryota</taxon>
        <taxon>Discoba</taxon>
        <taxon>Euglenozoa</taxon>
        <taxon>Kinetoplastea</taxon>
        <taxon>Metakinetoplastina</taxon>
        <taxon>Trypanosomatida</taxon>
        <taxon>Trypanosomatidae</taxon>
        <taxon>Trypanosoma</taxon>
    </lineage>
</organism>
<dbReference type="GeneID" id="92381887"/>
<dbReference type="InterPro" id="IPR001611">
    <property type="entry name" value="Leu-rich_rpt"/>
</dbReference>
<dbReference type="AlphaFoldDB" id="A0A1G4I880"/>